<comment type="caution">
    <text evidence="1">The sequence shown here is derived from an EMBL/GenBank/DDBJ whole genome shotgun (WGS) entry which is preliminary data.</text>
</comment>
<organism evidence="1 2">
    <name type="scientific">Methylorubrum populi</name>
    <dbReference type="NCBI Taxonomy" id="223967"/>
    <lineage>
        <taxon>Bacteria</taxon>
        <taxon>Pseudomonadati</taxon>
        <taxon>Pseudomonadota</taxon>
        <taxon>Alphaproteobacteria</taxon>
        <taxon>Hyphomicrobiales</taxon>
        <taxon>Methylobacteriaceae</taxon>
        <taxon>Methylorubrum</taxon>
    </lineage>
</organism>
<proteinExistence type="predicted"/>
<evidence type="ECO:0000313" key="2">
    <source>
        <dbReference type="Proteomes" id="UP000469949"/>
    </source>
</evidence>
<dbReference type="AlphaFoldDB" id="A0A833J3V2"/>
<accession>A0A833J3V2</accession>
<reference evidence="1 2" key="1">
    <citation type="submission" date="2019-10" db="EMBL/GenBank/DDBJ databases">
        <title>Draft Genome Sequence of the Caffeine Degrading Methylotroph Methylorubrum populi PINKEL.</title>
        <authorList>
            <person name="Dawson S.C."/>
            <person name="Zhang X."/>
            <person name="Wright M.E."/>
            <person name="Sharma G."/>
            <person name="Langner J.T."/>
            <person name="Ditty J.L."/>
            <person name="Subuyuj G.A."/>
        </authorList>
    </citation>
    <scope>NUCLEOTIDE SEQUENCE [LARGE SCALE GENOMIC DNA]</scope>
    <source>
        <strain evidence="1 2">Pinkel</strain>
    </source>
</reference>
<protein>
    <submittedName>
        <fullName evidence="1">Uncharacterized protein</fullName>
    </submittedName>
</protein>
<dbReference type="RefSeq" id="WP_017482504.1">
    <property type="nucleotide sequence ID" value="NZ_WEKV01000013.1"/>
</dbReference>
<name>A0A833J3V2_9HYPH</name>
<evidence type="ECO:0000313" key="1">
    <source>
        <dbReference type="EMBL" id="KAB7784075.1"/>
    </source>
</evidence>
<sequence>MSANDNPPSDTAADFQALDILDRELTVGISMAEARVQRLLRAAYVSPAGAERTLRKLIPRIGVDETVKVMMGNGFANARHFGALRGEILRWRLPAARAALQQLPDALRELQELINRQSDARVARQNLRTMLAERVRIQPPTLNNETAPKNVRRIRRRMF</sequence>
<dbReference type="Proteomes" id="UP000469949">
    <property type="component" value="Unassembled WGS sequence"/>
</dbReference>
<dbReference type="EMBL" id="WEKV01000013">
    <property type="protein sequence ID" value="KAB7784075.1"/>
    <property type="molecule type" value="Genomic_DNA"/>
</dbReference>
<gene>
    <name evidence="1" type="ORF">F8B43_3430</name>
</gene>